<dbReference type="EMBL" id="CATNWA010017491">
    <property type="protein sequence ID" value="CAI9600892.1"/>
    <property type="molecule type" value="Genomic_DNA"/>
</dbReference>
<protein>
    <submittedName>
        <fullName evidence="1">Uncharacterized protein</fullName>
    </submittedName>
</protein>
<comment type="caution">
    <text evidence="1">The sequence shown here is derived from an EMBL/GenBank/DDBJ whole genome shotgun (WGS) entry which is preliminary data.</text>
</comment>
<organism evidence="1 2">
    <name type="scientific">Staurois parvus</name>
    <dbReference type="NCBI Taxonomy" id="386267"/>
    <lineage>
        <taxon>Eukaryota</taxon>
        <taxon>Metazoa</taxon>
        <taxon>Chordata</taxon>
        <taxon>Craniata</taxon>
        <taxon>Vertebrata</taxon>
        <taxon>Euteleostomi</taxon>
        <taxon>Amphibia</taxon>
        <taxon>Batrachia</taxon>
        <taxon>Anura</taxon>
        <taxon>Neobatrachia</taxon>
        <taxon>Ranoidea</taxon>
        <taxon>Ranidae</taxon>
        <taxon>Staurois</taxon>
    </lineage>
</organism>
<reference evidence="1" key="1">
    <citation type="submission" date="2023-05" db="EMBL/GenBank/DDBJ databases">
        <authorList>
            <person name="Stuckert A."/>
        </authorList>
    </citation>
    <scope>NUCLEOTIDE SEQUENCE</scope>
</reference>
<name>A0ABN9FY77_9NEOB</name>
<accession>A0ABN9FY77</accession>
<evidence type="ECO:0000313" key="1">
    <source>
        <dbReference type="EMBL" id="CAI9600892.1"/>
    </source>
</evidence>
<evidence type="ECO:0000313" key="2">
    <source>
        <dbReference type="Proteomes" id="UP001162483"/>
    </source>
</evidence>
<gene>
    <name evidence="1" type="ORF">SPARVUS_LOCUS12868788</name>
</gene>
<dbReference type="Proteomes" id="UP001162483">
    <property type="component" value="Unassembled WGS sequence"/>
</dbReference>
<proteinExistence type="predicted"/>
<sequence length="143" mass="16558">MWYTWTEGWWWTWYTWTEGGGMDVYLDRGVAVDVVYLDREGWRWMWYTWTEGWLMGVVYLDRGGAMGVVYLDRGVAMGVYTWTEQVAMGVVYLDTGGGGCGWDILGQRGGWMWYTWTAGVGIRGILGFCIVCEKLLTYGMWCV</sequence>
<keyword evidence="2" id="KW-1185">Reference proteome</keyword>